<reference evidence="2 3" key="1">
    <citation type="submission" date="2013-12" db="EMBL/GenBank/DDBJ databases">
        <authorList>
            <person name="Stott M."/>
        </authorList>
    </citation>
    <scope>NUCLEOTIDE SEQUENCE [LARGE SCALE GENOMIC DNA]</scope>
    <source>
        <strain evidence="2 3">K22</strain>
    </source>
</reference>
<dbReference type="STRING" id="454194.PYK22_01846"/>
<keyword evidence="3" id="KW-1185">Reference proteome</keyword>
<dbReference type="EMBL" id="CBXV010000006">
    <property type="protein sequence ID" value="CDM65839.1"/>
    <property type="molecule type" value="Genomic_DNA"/>
</dbReference>
<organism evidence="2 3">
    <name type="scientific">Pyrinomonas methylaliphatogenes</name>
    <dbReference type="NCBI Taxonomy" id="454194"/>
    <lineage>
        <taxon>Bacteria</taxon>
        <taxon>Pseudomonadati</taxon>
        <taxon>Acidobacteriota</taxon>
        <taxon>Blastocatellia</taxon>
        <taxon>Blastocatellales</taxon>
        <taxon>Pyrinomonadaceae</taxon>
        <taxon>Pyrinomonas</taxon>
    </lineage>
</organism>
<feature type="domain" description="DUF4214" evidence="1">
    <location>
        <begin position="260"/>
        <end position="325"/>
    </location>
</feature>
<name>A0A0B6WZU9_9BACT</name>
<evidence type="ECO:0000313" key="2">
    <source>
        <dbReference type="EMBL" id="CDM65839.1"/>
    </source>
</evidence>
<evidence type="ECO:0000313" key="3">
    <source>
        <dbReference type="Proteomes" id="UP000031518"/>
    </source>
</evidence>
<dbReference type="AlphaFoldDB" id="A0A0B6WZU9"/>
<gene>
    <name evidence="2" type="ORF">PYK22_01846</name>
</gene>
<reference evidence="2 3" key="2">
    <citation type="submission" date="2015-01" db="EMBL/GenBank/DDBJ databases">
        <title>Complete genome sequence of Pyrinomonas methylaliphatogenes type strain K22T.</title>
        <authorList>
            <person name="Lee K.C.Y."/>
            <person name="Power J.F."/>
            <person name="Dunfield P.F."/>
            <person name="Morgan X.C."/>
            <person name="Huttenhower C."/>
            <person name="Stott M.B."/>
        </authorList>
    </citation>
    <scope>NUCLEOTIDE SEQUENCE [LARGE SCALE GENOMIC DNA]</scope>
    <source>
        <strain evidence="2 3">K22</strain>
    </source>
</reference>
<evidence type="ECO:0000259" key="1">
    <source>
        <dbReference type="Pfam" id="PF13946"/>
    </source>
</evidence>
<proteinExistence type="predicted"/>
<dbReference type="InterPro" id="IPR025282">
    <property type="entry name" value="DUF4214"/>
</dbReference>
<dbReference type="Proteomes" id="UP000031518">
    <property type="component" value="Unassembled WGS sequence"/>
</dbReference>
<dbReference type="Pfam" id="PF13946">
    <property type="entry name" value="DUF4214"/>
    <property type="match status" value="1"/>
</dbReference>
<sequence>MELVLEMKRWHLIILFTLSILATAQAQNPPTLQIVSEDSNLPAELRYGSLKVRPVRLRPGTNIPVTIDDPDFFVFQHYVDFLGRVPDAPGLAHWTREITMCSDPANRRPGETVESCVDRKRENTSAAFFLSAEFQNTGYFVYRLYKGTLGRMPRYDEFIPEMRQVARGIVVDNRLSPDVINSNRMNYAMQFVNRADFKAIYDGLSNEQFVDRLFSTTGITPTSDERTALIDGLNSGAETRGSVVFKVIDGSQFLPNGQMAFQTRYGKAFYDKEFNAAFVLMEYFGYLRRDPDQAGYDHWLGKLNRYGNFVDAQMVRAFIVSPEYRLRF</sequence>
<accession>A0A0B6WZU9</accession>
<protein>
    <recommendedName>
        <fullName evidence="1">DUF4214 domain-containing protein</fullName>
    </recommendedName>
</protein>